<dbReference type="GO" id="GO:0008675">
    <property type="term" value="F:2-dehydro-3-deoxy-phosphogluconate aldolase activity"/>
    <property type="evidence" value="ECO:0007669"/>
    <property type="project" value="UniProtKB-EC"/>
</dbReference>
<comment type="subunit">
    <text evidence="3">Homotrimer.</text>
</comment>
<evidence type="ECO:0000256" key="2">
    <source>
        <dbReference type="ARBA" id="ARBA00006906"/>
    </source>
</evidence>
<protein>
    <submittedName>
        <fullName evidence="6">Bifunctional 4-hydroxy-2-oxoglutarate aldolase/2-dehydro-3-deoxy-phosphogluconate aldolase</fullName>
        <ecNumber evidence="6">4.1.2.14</ecNumber>
        <ecNumber evidence="6">4.1.3.16</ecNumber>
    </submittedName>
</protein>
<dbReference type="Gene3D" id="3.20.20.70">
    <property type="entry name" value="Aldolase class I"/>
    <property type="match status" value="1"/>
</dbReference>
<dbReference type="InterPro" id="IPR000887">
    <property type="entry name" value="Aldlse_KDPG_KHG"/>
</dbReference>
<comment type="pathway">
    <text evidence="1">Carbohydrate acid metabolism.</text>
</comment>
<gene>
    <name evidence="6" type="primary">eda</name>
    <name evidence="6" type="ORF">GC722_00790</name>
</gene>
<evidence type="ECO:0000313" key="7">
    <source>
        <dbReference type="Proteomes" id="UP000435304"/>
    </source>
</evidence>
<evidence type="ECO:0000313" key="6">
    <source>
        <dbReference type="EMBL" id="MVA74578.1"/>
    </source>
</evidence>
<accession>A0A6A9UPV9</accession>
<dbReference type="EMBL" id="WPCU01000002">
    <property type="protein sequence ID" value="MVA74578.1"/>
    <property type="molecule type" value="Genomic_DNA"/>
</dbReference>
<reference evidence="6 7" key="1">
    <citation type="submission" date="2019-12" db="EMBL/GenBank/DDBJ databases">
        <title>Auraticoccus cholistani sp. nov., an actinomycete isolated from soil of Cholistan desert.</title>
        <authorList>
            <person name="Cheema M.T."/>
        </authorList>
    </citation>
    <scope>NUCLEOTIDE SEQUENCE [LARGE SCALE GENOMIC DNA]</scope>
    <source>
        <strain evidence="6 7">F435</strain>
    </source>
</reference>
<comment type="caution">
    <text evidence="6">The sequence shown here is derived from an EMBL/GenBank/DDBJ whole genome shotgun (WGS) entry which is preliminary data.</text>
</comment>
<dbReference type="Proteomes" id="UP000435304">
    <property type="component" value="Unassembled WGS sequence"/>
</dbReference>
<dbReference type="AlphaFoldDB" id="A0A6A9UPV9"/>
<dbReference type="GO" id="GO:0008700">
    <property type="term" value="F:(R,S)-4-hydroxy-2-oxoglutarate aldolase activity"/>
    <property type="evidence" value="ECO:0007669"/>
    <property type="project" value="UniProtKB-EC"/>
</dbReference>
<comment type="similarity">
    <text evidence="2">Belongs to the KHG/KDPG aldolase family.</text>
</comment>
<evidence type="ECO:0000256" key="3">
    <source>
        <dbReference type="ARBA" id="ARBA00011233"/>
    </source>
</evidence>
<dbReference type="CDD" id="cd00452">
    <property type="entry name" value="KDPG_aldolase"/>
    <property type="match status" value="1"/>
</dbReference>
<dbReference type="Pfam" id="PF01081">
    <property type="entry name" value="Aldolase"/>
    <property type="match status" value="1"/>
</dbReference>
<evidence type="ECO:0000256" key="1">
    <source>
        <dbReference type="ARBA" id="ARBA00004761"/>
    </source>
</evidence>
<dbReference type="SUPFAM" id="SSF51569">
    <property type="entry name" value="Aldolase"/>
    <property type="match status" value="1"/>
</dbReference>
<dbReference type="EC" id="4.1.2.14" evidence="6"/>
<name>A0A6A9UPV9_9ACTN</name>
<organism evidence="6 7">
    <name type="scientific">Auraticoccus cholistanensis</name>
    <dbReference type="NCBI Taxonomy" id="2656650"/>
    <lineage>
        <taxon>Bacteria</taxon>
        <taxon>Bacillati</taxon>
        <taxon>Actinomycetota</taxon>
        <taxon>Actinomycetes</taxon>
        <taxon>Propionibacteriales</taxon>
        <taxon>Propionibacteriaceae</taxon>
        <taxon>Auraticoccus</taxon>
    </lineage>
</organism>
<keyword evidence="4 6" id="KW-0456">Lyase</keyword>
<dbReference type="NCBIfam" id="TIGR01182">
    <property type="entry name" value="eda"/>
    <property type="match status" value="1"/>
</dbReference>
<keyword evidence="5" id="KW-0119">Carbohydrate metabolism</keyword>
<keyword evidence="7" id="KW-1185">Reference proteome</keyword>
<proteinExistence type="inferred from homology"/>
<dbReference type="InterPro" id="IPR013785">
    <property type="entry name" value="Aldolase_TIM"/>
</dbReference>
<evidence type="ECO:0000256" key="5">
    <source>
        <dbReference type="ARBA" id="ARBA00023277"/>
    </source>
</evidence>
<dbReference type="PANTHER" id="PTHR30246:SF1">
    <property type="entry name" value="2-DEHYDRO-3-DEOXY-6-PHOSPHOGALACTONATE ALDOLASE-RELATED"/>
    <property type="match status" value="1"/>
</dbReference>
<evidence type="ECO:0000256" key="4">
    <source>
        <dbReference type="ARBA" id="ARBA00023239"/>
    </source>
</evidence>
<dbReference type="EC" id="4.1.3.16" evidence="6"/>
<dbReference type="RefSeq" id="WP_156607074.1">
    <property type="nucleotide sequence ID" value="NZ_WPCU01000002.1"/>
</dbReference>
<sequence length="213" mass="21011">MTTTLDELARTGVIAVLRAPSAQSALEAVEALVAGGVTGVEVTYSTPGAPAVIAELGRRHGDAIVLGAGTITTPQQAEQAAAAGARFLVSPGTSPGVVAAMKATGLVTMSGVLTPSEVMTAVELGVDVCKLFPASLGGPAFLKALRGPFPDVVMMPTGGVSPDNVSEWVAAGALAVGAGSDLVPPAALASGDLAVVRERAAAFAAAWREVGRG</sequence>
<dbReference type="PANTHER" id="PTHR30246">
    <property type="entry name" value="2-KETO-3-DEOXY-6-PHOSPHOGLUCONATE ALDOLASE"/>
    <property type="match status" value="1"/>
</dbReference>